<dbReference type="InterPro" id="IPR011990">
    <property type="entry name" value="TPR-like_helical_dom_sf"/>
</dbReference>
<dbReference type="JaponicusDB" id="SJAG_00574">
    <property type="gene designation" value="git7"/>
</dbReference>
<dbReference type="GeneID" id="7051270"/>
<evidence type="ECO:0000259" key="3">
    <source>
        <dbReference type="PROSITE" id="PS51203"/>
    </source>
</evidence>
<evidence type="ECO:0000256" key="1">
    <source>
        <dbReference type="ARBA" id="ARBA00008509"/>
    </source>
</evidence>
<accession>B6JW07</accession>
<dbReference type="Pfam" id="PF05002">
    <property type="entry name" value="SGS"/>
    <property type="match status" value="1"/>
</dbReference>
<organism evidence="4 6">
    <name type="scientific">Schizosaccharomyces japonicus (strain yFS275 / FY16936)</name>
    <name type="common">Fission yeast</name>
    <dbReference type="NCBI Taxonomy" id="402676"/>
    <lineage>
        <taxon>Eukaryota</taxon>
        <taxon>Fungi</taxon>
        <taxon>Dikarya</taxon>
        <taxon>Ascomycota</taxon>
        <taxon>Taphrinomycotina</taxon>
        <taxon>Schizosaccharomycetes</taxon>
        <taxon>Schizosaccharomycetales</taxon>
        <taxon>Schizosaccharomycetaceae</taxon>
        <taxon>Schizosaccharomyces</taxon>
    </lineage>
</organism>
<dbReference type="OMA" id="KIREDWY"/>
<dbReference type="InterPro" id="IPR007052">
    <property type="entry name" value="CS_dom"/>
</dbReference>
<evidence type="ECO:0000259" key="2">
    <source>
        <dbReference type="PROSITE" id="PS51048"/>
    </source>
</evidence>
<reference evidence="4 6" key="1">
    <citation type="journal article" date="2011" name="Science">
        <title>Comparative functional genomics of the fission yeasts.</title>
        <authorList>
            <person name="Rhind N."/>
            <person name="Chen Z."/>
            <person name="Yassour M."/>
            <person name="Thompson D.A."/>
            <person name="Haas B.J."/>
            <person name="Habib N."/>
            <person name="Wapinski I."/>
            <person name="Roy S."/>
            <person name="Lin M.F."/>
            <person name="Heiman D.I."/>
            <person name="Young S.K."/>
            <person name="Furuya K."/>
            <person name="Guo Y."/>
            <person name="Pidoux A."/>
            <person name="Chen H.M."/>
            <person name="Robbertse B."/>
            <person name="Goldberg J.M."/>
            <person name="Aoki K."/>
            <person name="Bayne E.H."/>
            <person name="Berlin A.M."/>
            <person name="Desjardins C.A."/>
            <person name="Dobbs E."/>
            <person name="Dukaj L."/>
            <person name="Fan L."/>
            <person name="FitzGerald M.G."/>
            <person name="French C."/>
            <person name="Gujja S."/>
            <person name="Hansen K."/>
            <person name="Keifenheim D."/>
            <person name="Levin J.Z."/>
            <person name="Mosher R.A."/>
            <person name="Mueller C.A."/>
            <person name="Pfiffner J."/>
            <person name="Priest M."/>
            <person name="Russ C."/>
            <person name="Smialowska A."/>
            <person name="Swoboda P."/>
            <person name="Sykes S.M."/>
            <person name="Vaughn M."/>
            <person name="Vengrova S."/>
            <person name="Yoder R."/>
            <person name="Zeng Q."/>
            <person name="Allshire R."/>
            <person name="Baulcombe D."/>
            <person name="Birren B.W."/>
            <person name="Brown W."/>
            <person name="Ekwall K."/>
            <person name="Kellis M."/>
            <person name="Leatherwood J."/>
            <person name="Levin H."/>
            <person name="Margalit H."/>
            <person name="Martienssen R."/>
            <person name="Nieduszynski C.A."/>
            <person name="Spatafora J.W."/>
            <person name="Friedman N."/>
            <person name="Dalgaard J.Z."/>
            <person name="Baumann P."/>
            <person name="Niki H."/>
            <person name="Regev A."/>
            <person name="Nusbaum C."/>
        </authorList>
    </citation>
    <scope>NUCLEOTIDE SEQUENCE [LARGE SCALE GENOMIC DNA]</scope>
    <source>
        <strain evidence="6">yFS275 / FY16936</strain>
    </source>
</reference>
<dbReference type="InterPro" id="IPR007699">
    <property type="entry name" value="SGS_dom"/>
</dbReference>
<dbReference type="Pfam" id="PF04969">
    <property type="entry name" value="CS"/>
    <property type="match status" value="1"/>
</dbReference>
<dbReference type="GO" id="GO:0005737">
    <property type="term" value="C:cytoplasm"/>
    <property type="evidence" value="ECO:0007669"/>
    <property type="project" value="EnsemblFungi"/>
</dbReference>
<dbReference type="OrthoDB" id="1898560at2759"/>
<evidence type="ECO:0000313" key="6">
    <source>
        <dbReference type="Proteomes" id="UP000001744"/>
    </source>
</evidence>
<dbReference type="SUPFAM" id="SSF48452">
    <property type="entry name" value="TPR-like"/>
    <property type="match status" value="1"/>
</dbReference>
<evidence type="ECO:0000313" key="4">
    <source>
        <dbReference type="EMBL" id="EEB05558.2"/>
    </source>
</evidence>
<proteinExistence type="inferred from homology"/>
<dbReference type="InterPro" id="IPR008978">
    <property type="entry name" value="HSP20-like_chaperone"/>
</dbReference>
<gene>
    <name evidence="5" type="primary">git7</name>
    <name evidence="4" type="ORF">SJAG_00574</name>
</gene>
<sequence length="371" mass="42012">MDFVNSAIKENDWEAALNGLNELLKSDPVLLDGYLKRATVYNSMQKPLRARKDAECAVIIALYTKNGMACGNAQILRGISYFCTEEYANAGLCFQWAKEHIYKDKELESWIAKTEKELANATEEEMKTVTVTKRPQNNELENLIKDLSLSLDKKEQCSAKTTAVKATTLAQKVRYDWSQSDNYVSIDIYAKNVDPSSVHYELTCNNLSLNFALPDNSVYTLTLEPLYDEIATEDSTLDIRRTKIEISLKKRNGCIKWEALQQKDNHSNIQRVHSSVSTTPSSATATSHKQNKKNWDNLVAELEEDEPQASGEAALNNLFQQIYHDADDDTRRAMMKSFVESNGTALSTNWNDVGTRKFETKPPKGVEPKKW</sequence>
<dbReference type="AlphaFoldDB" id="B6JW07"/>
<dbReference type="GO" id="GO:0051087">
    <property type="term" value="F:protein-folding chaperone binding"/>
    <property type="evidence" value="ECO:0007669"/>
    <property type="project" value="InterPro"/>
</dbReference>
<dbReference type="PANTHER" id="PTHR45862">
    <property type="entry name" value="PROTEIN SGT1 HOMOLOG"/>
    <property type="match status" value="1"/>
</dbReference>
<dbReference type="InterPro" id="IPR044563">
    <property type="entry name" value="Sgt1-like"/>
</dbReference>
<dbReference type="Gene3D" id="2.60.40.790">
    <property type="match status" value="1"/>
</dbReference>
<comment type="similarity">
    <text evidence="1">Belongs to the SGT1 family.</text>
</comment>
<dbReference type="HOGENOM" id="CLU_039532_1_0_1"/>
<dbReference type="GO" id="GO:0010619">
    <property type="term" value="P:adenylate cyclase-activating glucose-activated G protein-coupled receptor signaling pathway"/>
    <property type="evidence" value="ECO:0007669"/>
    <property type="project" value="EnsemblFungi"/>
</dbReference>
<name>B6JW07_SCHJY</name>
<keyword evidence="6" id="KW-1185">Reference proteome</keyword>
<feature type="domain" description="SGS" evidence="2">
    <location>
        <begin position="284"/>
        <end position="371"/>
    </location>
</feature>
<dbReference type="EMBL" id="KE651166">
    <property type="protein sequence ID" value="EEB05558.2"/>
    <property type="molecule type" value="Genomic_DNA"/>
</dbReference>
<dbReference type="PROSITE" id="PS51203">
    <property type="entry name" value="CS"/>
    <property type="match status" value="1"/>
</dbReference>
<dbReference type="STRING" id="402676.B6JW07"/>
<dbReference type="RefSeq" id="XP_002171851.2">
    <property type="nucleotide sequence ID" value="XM_002171815.2"/>
</dbReference>
<dbReference type="VEuPathDB" id="FungiDB:SJAG_00574"/>
<feature type="domain" description="CS" evidence="3">
    <location>
        <begin position="170"/>
        <end position="261"/>
    </location>
</feature>
<protein>
    <submittedName>
        <fullName evidence="4">SGT1-like protein Git7</fullName>
    </submittedName>
</protein>
<dbReference type="CDD" id="cd06466">
    <property type="entry name" value="p23_CS_SGT1_like"/>
    <property type="match status" value="1"/>
</dbReference>
<dbReference type="Gene3D" id="1.25.40.10">
    <property type="entry name" value="Tetratricopeptide repeat domain"/>
    <property type="match status" value="1"/>
</dbReference>
<dbReference type="GO" id="GO:0005634">
    <property type="term" value="C:nucleus"/>
    <property type="evidence" value="ECO:0007669"/>
    <property type="project" value="EnsemblFungi"/>
</dbReference>
<dbReference type="PROSITE" id="PS51048">
    <property type="entry name" value="SGS"/>
    <property type="match status" value="1"/>
</dbReference>
<evidence type="ECO:0000313" key="5">
    <source>
        <dbReference type="JaponicusDB" id="SJAG_00574"/>
    </source>
</evidence>
<dbReference type="SUPFAM" id="SSF49764">
    <property type="entry name" value="HSP20-like chaperones"/>
    <property type="match status" value="1"/>
</dbReference>
<dbReference type="eggNOG" id="KOG1309">
    <property type="taxonomic scope" value="Eukaryota"/>
</dbReference>
<dbReference type="Proteomes" id="UP000001744">
    <property type="component" value="Unassembled WGS sequence"/>
</dbReference>